<name>A0A7W6D5Z0_9HYPH</name>
<reference evidence="1 2" key="1">
    <citation type="submission" date="2020-08" db="EMBL/GenBank/DDBJ databases">
        <title>Genomic Encyclopedia of Type Strains, Phase IV (KMG-IV): sequencing the most valuable type-strain genomes for metagenomic binning, comparative biology and taxonomic classification.</title>
        <authorList>
            <person name="Goeker M."/>
        </authorList>
    </citation>
    <scope>NUCLEOTIDE SEQUENCE [LARGE SCALE GENOMIC DNA]</scope>
    <source>
        <strain evidence="1 2">DSM 100211</strain>
    </source>
</reference>
<accession>A0A7W6D5Z0</accession>
<evidence type="ECO:0000313" key="1">
    <source>
        <dbReference type="EMBL" id="MBB3977380.1"/>
    </source>
</evidence>
<proteinExistence type="predicted"/>
<evidence type="ECO:0000313" key="2">
    <source>
        <dbReference type="Proteomes" id="UP000574761"/>
    </source>
</evidence>
<organism evidence="1 2">
    <name type="scientific">Mycoplana azooxidifex</name>
    <dbReference type="NCBI Taxonomy" id="1636188"/>
    <lineage>
        <taxon>Bacteria</taxon>
        <taxon>Pseudomonadati</taxon>
        <taxon>Pseudomonadota</taxon>
        <taxon>Alphaproteobacteria</taxon>
        <taxon>Hyphomicrobiales</taxon>
        <taxon>Rhizobiaceae</taxon>
        <taxon>Mycoplana</taxon>
    </lineage>
</organism>
<keyword evidence="2" id="KW-1185">Reference proteome</keyword>
<sequence length="53" mass="6125">MSSTKHVDFRICDIWIIQSMLKRANYLTANLRPLQGPLFCRSSEVLGRFLRAA</sequence>
<gene>
    <name evidence="1" type="ORF">GGQ64_002586</name>
</gene>
<dbReference type="Proteomes" id="UP000574761">
    <property type="component" value="Unassembled WGS sequence"/>
</dbReference>
<protein>
    <submittedName>
        <fullName evidence="1">Uncharacterized protein</fullName>
    </submittedName>
</protein>
<comment type="caution">
    <text evidence="1">The sequence shown here is derived from an EMBL/GenBank/DDBJ whole genome shotgun (WGS) entry which is preliminary data.</text>
</comment>
<dbReference type="EMBL" id="JACIEE010000005">
    <property type="protein sequence ID" value="MBB3977380.1"/>
    <property type="molecule type" value="Genomic_DNA"/>
</dbReference>
<dbReference type="AlphaFoldDB" id="A0A7W6D5Z0"/>